<accession>A0A815JAT2</accession>
<dbReference type="Proteomes" id="UP000663882">
    <property type="component" value="Unassembled WGS sequence"/>
</dbReference>
<gene>
    <name evidence="3" type="ORF">OTI717_LOCUS27685</name>
    <name evidence="2" type="ORF">RFH988_LOCUS33786</name>
</gene>
<dbReference type="EMBL" id="CAJOAX010006279">
    <property type="protein sequence ID" value="CAF3975821.1"/>
    <property type="molecule type" value="Genomic_DNA"/>
</dbReference>
<comment type="caution">
    <text evidence="2">The sequence shown here is derived from an EMBL/GenBank/DDBJ whole genome shotgun (WGS) entry which is preliminary data.</text>
</comment>
<name>A0A815JAT2_9BILA</name>
<evidence type="ECO:0000313" key="2">
    <source>
        <dbReference type="EMBL" id="CAF1379834.1"/>
    </source>
</evidence>
<feature type="region of interest" description="Disordered" evidence="1">
    <location>
        <begin position="147"/>
        <end position="184"/>
    </location>
</feature>
<sequence>MASNIIHNGWSVKIISIPTSITGIQLAQTIGIPKTRIYIPKVGKNDTHYAWINDFNNEEDANKFVQQWSGSSIEGETIQCIVAKQRSDKTDAIHSSQQSLASTTEILPKKQYESRFHKGNKEKRDNCGPFVTPVPLMSIIHDTTLDDAEKKSVKPPSSHHFNKNQNRSHQHHKPDQLPQQAETSGKFLYVDY</sequence>
<dbReference type="EMBL" id="CAJNOO010004400">
    <property type="protein sequence ID" value="CAF1379834.1"/>
    <property type="molecule type" value="Genomic_DNA"/>
</dbReference>
<dbReference type="Proteomes" id="UP000663823">
    <property type="component" value="Unassembled WGS sequence"/>
</dbReference>
<evidence type="ECO:0000313" key="4">
    <source>
        <dbReference type="Proteomes" id="UP000663882"/>
    </source>
</evidence>
<proteinExistence type="predicted"/>
<evidence type="ECO:0000256" key="1">
    <source>
        <dbReference type="SAM" id="MobiDB-lite"/>
    </source>
</evidence>
<protein>
    <submittedName>
        <fullName evidence="2">Uncharacterized protein</fullName>
    </submittedName>
</protein>
<feature type="compositionally biased region" description="Basic residues" evidence="1">
    <location>
        <begin position="160"/>
        <end position="172"/>
    </location>
</feature>
<evidence type="ECO:0000313" key="3">
    <source>
        <dbReference type="EMBL" id="CAF3975821.1"/>
    </source>
</evidence>
<organism evidence="2 4">
    <name type="scientific">Rotaria sordida</name>
    <dbReference type="NCBI Taxonomy" id="392033"/>
    <lineage>
        <taxon>Eukaryota</taxon>
        <taxon>Metazoa</taxon>
        <taxon>Spiralia</taxon>
        <taxon>Gnathifera</taxon>
        <taxon>Rotifera</taxon>
        <taxon>Eurotatoria</taxon>
        <taxon>Bdelloidea</taxon>
        <taxon>Philodinida</taxon>
        <taxon>Philodinidae</taxon>
        <taxon>Rotaria</taxon>
    </lineage>
</organism>
<dbReference type="OrthoDB" id="10016376at2759"/>
<dbReference type="AlphaFoldDB" id="A0A815JAT2"/>
<reference evidence="2" key="1">
    <citation type="submission" date="2021-02" db="EMBL/GenBank/DDBJ databases">
        <authorList>
            <person name="Nowell W R."/>
        </authorList>
    </citation>
    <scope>NUCLEOTIDE SEQUENCE</scope>
</reference>